<evidence type="ECO:0000313" key="2">
    <source>
        <dbReference type="EMBL" id="ROV98553.1"/>
    </source>
</evidence>
<evidence type="ECO:0000313" key="3">
    <source>
        <dbReference type="Proteomes" id="UP000284375"/>
    </source>
</evidence>
<dbReference type="AlphaFoldDB" id="A0A423W5F8"/>
<gene>
    <name evidence="2" type="ORF">VSDG_04285</name>
</gene>
<accession>A0A423W5F8</accession>
<comment type="caution">
    <text evidence="2">The sequence shown here is derived from an EMBL/GenBank/DDBJ whole genome shotgun (WGS) entry which is preliminary data.</text>
</comment>
<evidence type="ECO:0000256" key="1">
    <source>
        <dbReference type="SAM" id="MobiDB-lite"/>
    </source>
</evidence>
<dbReference type="EMBL" id="LJZO01000013">
    <property type="protein sequence ID" value="ROV98553.1"/>
    <property type="molecule type" value="Genomic_DNA"/>
</dbReference>
<dbReference type="STRING" id="252740.A0A423W5F8"/>
<feature type="region of interest" description="Disordered" evidence="1">
    <location>
        <begin position="131"/>
        <end position="392"/>
    </location>
</feature>
<sequence>MEKNEDEDAGEDLESILKHGAEALFGENEKEQIKYDAAAIEKLLDRSQMATTQATDEEKSTKSQFAYARVWENKTGDLADDIQAEENPGLDISVWDKILKQREEEAKRLAELNKEVLGRGGRRRQAVKYNAQGNYGLEDQPAADVETRLDSDIDEDFVSNEDSESDNSQDGNVGSDASLHGQGKTKKGTARSRKTPQKKQASNKNTPQPTPSKQPTNRKPRTPRKPATPRKEPTPRTRATPRSTRNKSQGNGPAAAQEKTLTGEGSSAQPVTPQTPTKGKSKGKSRGKGMAQASADNQDSLLKAHHDHSSSSQSPLSPQAPETRAPEAQPSLTQLPGEEVLVPNNRNTPAITDNQPNSNSGLSRTTSPAPEATSGNSAHTANTANTPPSTEQ</sequence>
<feature type="compositionally biased region" description="Polar residues" evidence="1">
    <location>
        <begin position="344"/>
        <end position="392"/>
    </location>
</feature>
<feature type="compositionally biased region" description="Basic residues" evidence="1">
    <location>
        <begin position="183"/>
        <end position="197"/>
    </location>
</feature>
<proteinExistence type="predicted"/>
<feature type="compositionally biased region" description="Polar residues" evidence="1">
    <location>
        <begin position="198"/>
        <end position="214"/>
    </location>
</feature>
<reference evidence="2 3" key="1">
    <citation type="submission" date="2015-09" db="EMBL/GenBank/DDBJ databases">
        <title>Host preference determinants of Valsa canker pathogens revealed by comparative genomics.</title>
        <authorList>
            <person name="Yin Z."/>
            <person name="Huang L."/>
        </authorList>
    </citation>
    <scope>NUCLEOTIDE SEQUENCE [LARGE SCALE GENOMIC DNA]</scope>
    <source>
        <strain evidence="2 3">YSFL</strain>
    </source>
</reference>
<feature type="compositionally biased region" description="Basic residues" evidence="1">
    <location>
        <begin position="216"/>
        <end position="228"/>
    </location>
</feature>
<feature type="compositionally biased region" description="Low complexity" evidence="1">
    <location>
        <begin position="310"/>
        <end position="319"/>
    </location>
</feature>
<feature type="compositionally biased region" description="Polar residues" evidence="1">
    <location>
        <begin position="259"/>
        <end position="277"/>
    </location>
</feature>
<dbReference type="Proteomes" id="UP000284375">
    <property type="component" value="Unassembled WGS sequence"/>
</dbReference>
<keyword evidence="3" id="KW-1185">Reference proteome</keyword>
<feature type="compositionally biased region" description="Acidic residues" evidence="1">
    <location>
        <begin position="152"/>
        <end position="167"/>
    </location>
</feature>
<dbReference type="OrthoDB" id="5857104at2759"/>
<protein>
    <submittedName>
        <fullName evidence="2">Uncharacterized protein</fullName>
    </submittedName>
</protein>
<name>A0A423W5F8_CYTCH</name>
<organism evidence="2 3">
    <name type="scientific">Cytospora chrysosperma</name>
    <name type="common">Cytospora canker fungus</name>
    <name type="synonym">Sphaeria chrysosperma</name>
    <dbReference type="NCBI Taxonomy" id="252740"/>
    <lineage>
        <taxon>Eukaryota</taxon>
        <taxon>Fungi</taxon>
        <taxon>Dikarya</taxon>
        <taxon>Ascomycota</taxon>
        <taxon>Pezizomycotina</taxon>
        <taxon>Sordariomycetes</taxon>
        <taxon>Sordariomycetidae</taxon>
        <taxon>Diaporthales</taxon>
        <taxon>Cytosporaceae</taxon>
        <taxon>Cytospora</taxon>
    </lineage>
</organism>